<name>A0AAW0UMY3_SCYPA</name>
<accession>A0AAW0UMY3</accession>
<organism evidence="2 3">
    <name type="scientific">Scylla paramamosain</name>
    <name type="common">Mud crab</name>
    <dbReference type="NCBI Taxonomy" id="85552"/>
    <lineage>
        <taxon>Eukaryota</taxon>
        <taxon>Metazoa</taxon>
        <taxon>Ecdysozoa</taxon>
        <taxon>Arthropoda</taxon>
        <taxon>Crustacea</taxon>
        <taxon>Multicrustacea</taxon>
        <taxon>Malacostraca</taxon>
        <taxon>Eumalacostraca</taxon>
        <taxon>Eucarida</taxon>
        <taxon>Decapoda</taxon>
        <taxon>Pleocyemata</taxon>
        <taxon>Brachyura</taxon>
        <taxon>Eubrachyura</taxon>
        <taxon>Portunoidea</taxon>
        <taxon>Portunidae</taxon>
        <taxon>Portuninae</taxon>
        <taxon>Scylla</taxon>
    </lineage>
</organism>
<evidence type="ECO:0000313" key="3">
    <source>
        <dbReference type="Proteomes" id="UP001487740"/>
    </source>
</evidence>
<dbReference type="PANTHER" id="PTHR46599">
    <property type="entry name" value="PIGGYBAC TRANSPOSABLE ELEMENT-DERIVED PROTEIN 4"/>
    <property type="match status" value="1"/>
</dbReference>
<dbReference type="PANTHER" id="PTHR46599:SF3">
    <property type="entry name" value="PIGGYBAC TRANSPOSABLE ELEMENT-DERIVED PROTEIN 4"/>
    <property type="match status" value="1"/>
</dbReference>
<gene>
    <name evidence="2" type="ORF">O3P69_002651</name>
</gene>
<comment type="caution">
    <text evidence="2">The sequence shown here is derived from an EMBL/GenBank/DDBJ whole genome shotgun (WGS) entry which is preliminary data.</text>
</comment>
<dbReference type="Proteomes" id="UP001487740">
    <property type="component" value="Unassembled WGS sequence"/>
</dbReference>
<evidence type="ECO:0000313" key="2">
    <source>
        <dbReference type="EMBL" id="KAK8401019.1"/>
    </source>
</evidence>
<dbReference type="InterPro" id="IPR029526">
    <property type="entry name" value="PGBD"/>
</dbReference>
<dbReference type="Pfam" id="PF13843">
    <property type="entry name" value="DDE_Tnp_1_7"/>
    <property type="match status" value="1"/>
</dbReference>
<protein>
    <recommendedName>
        <fullName evidence="1">PiggyBac transposable element-derived protein domain-containing protein</fullName>
    </recommendedName>
</protein>
<dbReference type="EMBL" id="JARAKH010000009">
    <property type="protein sequence ID" value="KAK8401019.1"/>
    <property type="molecule type" value="Genomic_DNA"/>
</dbReference>
<reference evidence="2 3" key="1">
    <citation type="submission" date="2023-03" db="EMBL/GenBank/DDBJ databases">
        <title>High-quality genome of Scylla paramamosain provides insights in environmental adaptation.</title>
        <authorList>
            <person name="Zhang L."/>
        </authorList>
    </citation>
    <scope>NUCLEOTIDE SEQUENCE [LARGE SCALE GENOMIC DNA]</scope>
    <source>
        <strain evidence="2">LZ_2023a</strain>
        <tissue evidence="2">Muscle</tissue>
    </source>
</reference>
<sequence length="305" mass="35264">MKVTKGMLMILGGKMSQEARQRLSVVWLQSIVAARPAIRQPPPHLRPPHTHHQHLHPPHPHYPHIHRLLSPHHTLHHLDVRPHEDVSLGLGVVSGVADVVPVVEFMTLVDGENFDPEPLVFDNSEAGVQAEFPCTATSSVLQFFTAFFDLAVMQYLVWEINCFREISVRWLAPLKVPKESKMKAWTDVSVEELYVWFALTMLMPHVKKHVLQDYWIVGDLISTPSFGKWMPRDRYLLILRYLHFTNNYGPKPIDRLWKVDRLKAWEWMSRHKLALLPHLPSGRKGSRRCHVCANTTRKAPARKET</sequence>
<feature type="domain" description="PiggyBac transposable element-derived protein" evidence="1">
    <location>
        <begin position="142"/>
        <end position="252"/>
    </location>
</feature>
<proteinExistence type="predicted"/>
<keyword evidence="3" id="KW-1185">Reference proteome</keyword>
<dbReference type="AlphaFoldDB" id="A0AAW0UMY3"/>
<evidence type="ECO:0000259" key="1">
    <source>
        <dbReference type="Pfam" id="PF13843"/>
    </source>
</evidence>